<protein>
    <submittedName>
        <fullName evidence="2">DnaJ domain-containing protein</fullName>
    </submittedName>
</protein>
<feature type="domain" description="J" evidence="1">
    <location>
        <begin position="30"/>
        <end position="94"/>
    </location>
</feature>
<dbReference type="PANTHER" id="PTHR44240">
    <property type="entry name" value="DNAJ DOMAIN (PROKARYOTIC HEAT SHOCK PROTEIN)-RELATED"/>
    <property type="match status" value="1"/>
</dbReference>
<proteinExistence type="predicted"/>
<dbReference type="Gene3D" id="1.10.287.110">
    <property type="entry name" value="DnaJ domain"/>
    <property type="match status" value="2"/>
</dbReference>
<evidence type="ECO:0000313" key="3">
    <source>
        <dbReference type="Proteomes" id="UP000245207"/>
    </source>
</evidence>
<accession>A0A2U1L9H2</accession>
<dbReference type="EMBL" id="PKPP01010659">
    <property type="protein sequence ID" value="PWA45648.1"/>
    <property type="molecule type" value="Genomic_DNA"/>
</dbReference>
<dbReference type="Pfam" id="PF00226">
    <property type="entry name" value="DnaJ"/>
    <property type="match status" value="2"/>
</dbReference>
<evidence type="ECO:0000259" key="1">
    <source>
        <dbReference type="PROSITE" id="PS50076"/>
    </source>
</evidence>
<dbReference type="STRING" id="35608.A0A2U1L9H2"/>
<dbReference type="InterPro" id="IPR036869">
    <property type="entry name" value="J_dom_sf"/>
</dbReference>
<dbReference type="AlphaFoldDB" id="A0A2U1L9H2"/>
<gene>
    <name evidence="2" type="ORF">CTI12_AA515690</name>
</gene>
<dbReference type="PRINTS" id="PR00625">
    <property type="entry name" value="JDOMAIN"/>
</dbReference>
<reference evidence="2 3" key="1">
    <citation type="journal article" date="2018" name="Mol. Plant">
        <title>The genome of Artemisia annua provides insight into the evolution of Asteraceae family and artemisinin biosynthesis.</title>
        <authorList>
            <person name="Shen Q."/>
            <person name="Zhang L."/>
            <person name="Liao Z."/>
            <person name="Wang S."/>
            <person name="Yan T."/>
            <person name="Shi P."/>
            <person name="Liu M."/>
            <person name="Fu X."/>
            <person name="Pan Q."/>
            <person name="Wang Y."/>
            <person name="Lv Z."/>
            <person name="Lu X."/>
            <person name="Zhang F."/>
            <person name="Jiang W."/>
            <person name="Ma Y."/>
            <person name="Chen M."/>
            <person name="Hao X."/>
            <person name="Li L."/>
            <person name="Tang Y."/>
            <person name="Lv G."/>
            <person name="Zhou Y."/>
            <person name="Sun X."/>
            <person name="Brodelius P.E."/>
            <person name="Rose J.K.C."/>
            <person name="Tang K."/>
        </authorList>
    </citation>
    <scope>NUCLEOTIDE SEQUENCE [LARGE SCALE GENOMIC DNA]</scope>
    <source>
        <strain evidence="3">cv. Huhao1</strain>
        <tissue evidence="2">Leaf</tissue>
    </source>
</reference>
<dbReference type="InterPro" id="IPR001623">
    <property type="entry name" value="DnaJ_domain"/>
</dbReference>
<dbReference type="OrthoDB" id="445556at2759"/>
<name>A0A2U1L9H2_ARTAN</name>
<sequence length="232" mass="26111">MFKKTSISAAYATAERTSTEISFRTATPKSLYDVLGLRMEADTREVKAAYRKLARVLHPDVGSGDSSADEFMKVHSAYTTLSDPEKRADYDRTLFQRRVGRSSSPMRSASGYKSRRWETDQSAYATAERPSTETLLRSSSSSSLYDVLGVRMGADTREVKAAYRKLARVLHPDVGSGDSSADEFMKVHSAYTTLSDPEKRADYDRTLFQRRSSKKFVSSEISKWLYEPEMGD</sequence>
<organism evidence="2 3">
    <name type="scientific">Artemisia annua</name>
    <name type="common">Sweet wormwood</name>
    <dbReference type="NCBI Taxonomy" id="35608"/>
    <lineage>
        <taxon>Eukaryota</taxon>
        <taxon>Viridiplantae</taxon>
        <taxon>Streptophyta</taxon>
        <taxon>Embryophyta</taxon>
        <taxon>Tracheophyta</taxon>
        <taxon>Spermatophyta</taxon>
        <taxon>Magnoliopsida</taxon>
        <taxon>eudicotyledons</taxon>
        <taxon>Gunneridae</taxon>
        <taxon>Pentapetalae</taxon>
        <taxon>asterids</taxon>
        <taxon>campanulids</taxon>
        <taxon>Asterales</taxon>
        <taxon>Asteraceae</taxon>
        <taxon>Asteroideae</taxon>
        <taxon>Anthemideae</taxon>
        <taxon>Artemisiinae</taxon>
        <taxon>Artemisia</taxon>
    </lineage>
</organism>
<dbReference type="PANTHER" id="PTHR44240:SF33">
    <property type="entry name" value="OS03G0244950 PROTEIN"/>
    <property type="match status" value="1"/>
</dbReference>
<dbReference type="CDD" id="cd06257">
    <property type="entry name" value="DnaJ"/>
    <property type="match status" value="2"/>
</dbReference>
<evidence type="ECO:0000313" key="2">
    <source>
        <dbReference type="EMBL" id="PWA45648.1"/>
    </source>
</evidence>
<dbReference type="SMART" id="SM00271">
    <property type="entry name" value="DnaJ"/>
    <property type="match status" value="2"/>
</dbReference>
<comment type="caution">
    <text evidence="2">The sequence shown here is derived from an EMBL/GenBank/DDBJ whole genome shotgun (WGS) entry which is preliminary data.</text>
</comment>
<feature type="domain" description="J" evidence="1">
    <location>
        <begin position="143"/>
        <end position="207"/>
    </location>
</feature>
<dbReference type="PROSITE" id="PS50076">
    <property type="entry name" value="DNAJ_2"/>
    <property type="match status" value="2"/>
</dbReference>
<dbReference type="SUPFAM" id="SSF46565">
    <property type="entry name" value="Chaperone J-domain"/>
    <property type="match status" value="2"/>
</dbReference>
<keyword evidence="3" id="KW-1185">Reference proteome</keyword>
<dbReference type="Proteomes" id="UP000245207">
    <property type="component" value="Unassembled WGS sequence"/>
</dbReference>
<dbReference type="InterPro" id="IPR052276">
    <property type="entry name" value="Diphthamide-biosynth_chaperone"/>
</dbReference>